<dbReference type="PROSITE" id="PS51257">
    <property type="entry name" value="PROKAR_LIPOPROTEIN"/>
    <property type="match status" value="1"/>
</dbReference>
<gene>
    <name evidence="1" type="ORF">QYS49_16230</name>
</gene>
<dbReference type="Proteomes" id="UP001230496">
    <property type="component" value="Chromosome"/>
</dbReference>
<accession>A0AA49JCA3</accession>
<dbReference type="InterPro" id="IPR025316">
    <property type="entry name" value="DUF4221"/>
</dbReference>
<dbReference type="KEGG" id="msaa:QYS49_16230"/>
<organism evidence="1 2">
    <name type="scientific">Marivirga salinarum</name>
    <dbReference type="NCBI Taxonomy" id="3059078"/>
    <lineage>
        <taxon>Bacteria</taxon>
        <taxon>Pseudomonadati</taxon>
        <taxon>Bacteroidota</taxon>
        <taxon>Cytophagia</taxon>
        <taxon>Cytophagales</taxon>
        <taxon>Marivirgaceae</taxon>
        <taxon>Marivirga</taxon>
    </lineage>
</organism>
<evidence type="ECO:0000313" key="2">
    <source>
        <dbReference type="Proteomes" id="UP001230496"/>
    </source>
</evidence>
<reference evidence="1 2" key="1">
    <citation type="submission" date="2023-08" db="EMBL/GenBank/DDBJ databases">
        <title>Comparative genomics and taxonomic characterization of three novel marine species of genus Marivirga.</title>
        <authorList>
            <person name="Muhammad N."/>
            <person name="Kim S.-G."/>
        </authorList>
    </citation>
    <scope>NUCLEOTIDE SEQUENCE [LARGE SCALE GENOMIC DNA]</scope>
    <source>
        <strain evidence="1 2">BDSF4-3</strain>
    </source>
</reference>
<keyword evidence="2" id="KW-1185">Reference proteome</keyword>
<dbReference type="EMBL" id="CP129971">
    <property type="protein sequence ID" value="WKK78486.2"/>
    <property type="molecule type" value="Genomic_DNA"/>
</dbReference>
<proteinExistence type="predicted"/>
<dbReference type="RefSeq" id="WP_308348588.1">
    <property type="nucleotide sequence ID" value="NZ_CP129971.1"/>
</dbReference>
<dbReference type="AlphaFoldDB" id="A0AA49JCA3"/>
<name>A0AA49JCA3_9BACT</name>
<evidence type="ECO:0000313" key="1">
    <source>
        <dbReference type="EMBL" id="WKK78486.2"/>
    </source>
</evidence>
<protein>
    <submittedName>
        <fullName evidence="1">DUF4221 family protein</fullName>
    </submittedName>
</protein>
<dbReference type="Pfam" id="PF13970">
    <property type="entry name" value="DUF4221"/>
    <property type="match status" value="1"/>
</dbReference>
<sequence>MNKSVLYLAIIFTLYSCTTGNKDVEKKHSKLNFSLKEIKKISIDDSVINTKNVDFFIHDNGIYIYSVEDFDNFYECFFYSLNDSTKDFTLKLFKEGPDGVGKLNLPILPESPDAFFALNTNSEFIQFNGKGEIIKKSKIMMPDSIKRPEVKEFAKLQRFGEYFIMETIPINWDGYYERNLTIKYDFDKNKFQTIPSHYPDFMRQGDSFGVSSWNFSRTINKKGHFLYSFNYDPNLYVFDQSKMINVVSTKIPDLREGDKSPISEEATFNEQLEYFMKRSQFLELYTDEKSGNTIRVVHDGMTNEKLEVDRNWWEKDLYIQVFDSDYNYVGYERFDAKQFSSESLFYHDGLLYMPFHNKSNDDTVEDKFIVHVYEINH</sequence>